<keyword evidence="1" id="KW-0689">Ribosomal protein</keyword>
<dbReference type="GO" id="GO:0003735">
    <property type="term" value="F:structural constituent of ribosome"/>
    <property type="evidence" value="ECO:0007669"/>
    <property type="project" value="InterPro"/>
</dbReference>
<dbReference type="GO" id="GO:0006412">
    <property type="term" value="P:translation"/>
    <property type="evidence" value="ECO:0007669"/>
    <property type="project" value="InterPro"/>
</dbReference>
<dbReference type="Proteomes" id="UP000887581">
    <property type="component" value="Unplaced"/>
</dbReference>
<name>A0A915PFD4_9BILA</name>
<evidence type="ECO:0000256" key="1">
    <source>
        <dbReference type="ARBA" id="ARBA00022980"/>
    </source>
</evidence>
<evidence type="ECO:0000256" key="2">
    <source>
        <dbReference type="ARBA" id="ARBA00023274"/>
    </source>
</evidence>
<reference evidence="4" key="1">
    <citation type="submission" date="2022-11" db="UniProtKB">
        <authorList>
            <consortium name="WormBaseParasite"/>
        </authorList>
    </citation>
    <scope>IDENTIFICATION</scope>
</reference>
<protein>
    <submittedName>
        <fullName evidence="4">Uncharacterized protein</fullName>
    </submittedName>
</protein>
<organism evidence="3 4">
    <name type="scientific">Setaria digitata</name>
    <dbReference type="NCBI Taxonomy" id="48799"/>
    <lineage>
        <taxon>Eukaryota</taxon>
        <taxon>Metazoa</taxon>
        <taxon>Ecdysozoa</taxon>
        <taxon>Nematoda</taxon>
        <taxon>Chromadorea</taxon>
        <taxon>Rhabditida</taxon>
        <taxon>Spirurina</taxon>
        <taxon>Spiruromorpha</taxon>
        <taxon>Filarioidea</taxon>
        <taxon>Setariidae</taxon>
        <taxon>Setaria</taxon>
    </lineage>
</organism>
<dbReference type="Gene3D" id="3.30.420.80">
    <property type="entry name" value="Ribosomal protein S11"/>
    <property type="match status" value="1"/>
</dbReference>
<evidence type="ECO:0000313" key="4">
    <source>
        <dbReference type="WBParaSite" id="sdigi.contig1.g182.t1"/>
    </source>
</evidence>
<dbReference type="SUPFAM" id="SSF53137">
    <property type="entry name" value="Translational machinery components"/>
    <property type="match status" value="1"/>
</dbReference>
<proteinExistence type="predicted"/>
<keyword evidence="2" id="KW-0687">Ribonucleoprotein</keyword>
<dbReference type="GO" id="GO:1990904">
    <property type="term" value="C:ribonucleoprotein complex"/>
    <property type="evidence" value="ECO:0007669"/>
    <property type="project" value="UniProtKB-KW"/>
</dbReference>
<dbReference type="GO" id="GO:0005840">
    <property type="term" value="C:ribosome"/>
    <property type="evidence" value="ECO:0007669"/>
    <property type="project" value="UniProtKB-KW"/>
</dbReference>
<accession>A0A915PFD4</accession>
<keyword evidence="3" id="KW-1185">Reference proteome</keyword>
<dbReference type="AlphaFoldDB" id="A0A915PFD4"/>
<dbReference type="InterPro" id="IPR036967">
    <property type="entry name" value="Ribosomal_uS11_sf"/>
</dbReference>
<sequence>MTKLRLLTKFVNRNPRNVEQLGFQIYPTGYGLDLDRSKHSFIYRANFQRHRQYVEGHIEHYREGIVLTASSREKQIFAQLYSPSDISASANIGRVLGLRCAMAGIHFLQAISMEDIKRSEHASAFFGALEKSGVRFGEPQPIPHTYEVDAEFTYDTYEVQHTREDNIE</sequence>
<evidence type="ECO:0000313" key="3">
    <source>
        <dbReference type="Proteomes" id="UP000887581"/>
    </source>
</evidence>
<dbReference type="WBParaSite" id="sdigi.contig1.g182.t1">
    <property type="protein sequence ID" value="sdigi.contig1.g182.t1"/>
    <property type="gene ID" value="sdigi.contig1.g182"/>
</dbReference>